<sequence>MTDQCFLKSITNNKNPSVKTIIKTPNHRITFHIKTPNHNPVIYNSGRERSSIVSFCFPLNDTKIGPLKKLIDDEHPTIYKDFTNEKFYSDIWKGSLDDSRLEQFKA</sequence>
<organism evidence="1 2">
    <name type="scientific">Salix dunnii</name>
    <dbReference type="NCBI Taxonomy" id="1413687"/>
    <lineage>
        <taxon>Eukaryota</taxon>
        <taxon>Viridiplantae</taxon>
        <taxon>Streptophyta</taxon>
        <taxon>Embryophyta</taxon>
        <taxon>Tracheophyta</taxon>
        <taxon>Spermatophyta</taxon>
        <taxon>Magnoliopsida</taxon>
        <taxon>eudicotyledons</taxon>
        <taxon>Gunneridae</taxon>
        <taxon>Pentapetalae</taxon>
        <taxon>rosids</taxon>
        <taxon>fabids</taxon>
        <taxon>Malpighiales</taxon>
        <taxon>Salicaceae</taxon>
        <taxon>Saliceae</taxon>
        <taxon>Salix</taxon>
    </lineage>
</organism>
<gene>
    <name evidence="1" type="ORF">SADUNF_Sadunf16G0294900</name>
</gene>
<comment type="caution">
    <text evidence="1">The sequence shown here is derived from an EMBL/GenBank/DDBJ whole genome shotgun (WGS) entry which is preliminary data.</text>
</comment>
<dbReference type="EMBL" id="JADGMS010000016">
    <property type="protein sequence ID" value="KAF9667072.1"/>
    <property type="molecule type" value="Genomic_DNA"/>
</dbReference>
<dbReference type="Gene3D" id="2.60.120.330">
    <property type="entry name" value="B-lactam Antibiotic, Isopenicillin N Synthase, Chain"/>
    <property type="match status" value="1"/>
</dbReference>
<dbReference type="OrthoDB" id="814581at2759"/>
<evidence type="ECO:0000313" key="1">
    <source>
        <dbReference type="EMBL" id="KAF9667072.1"/>
    </source>
</evidence>
<keyword evidence="2" id="KW-1185">Reference proteome</keyword>
<dbReference type="InterPro" id="IPR027443">
    <property type="entry name" value="IPNS-like_sf"/>
</dbReference>
<dbReference type="AlphaFoldDB" id="A0A835MHW4"/>
<proteinExistence type="predicted"/>
<evidence type="ECO:0000313" key="2">
    <source>
        <dbReference type="Proteomes" id="UP000657918"/>
    </source>
</evidence>
<accession>A0A835MHW4</accession>
<reference evidence="1 2" key="1">
    <citation type="submission" date="2020-10" db="EMBL/GenBank/DDBJ databases">
        <title>Plant Genome Project.</title>
        <authorList>
            <person name="Zhang R.-G."/>
        </authorList>
    </citation>
    <scope>NUCLEOTIDE SEQUENCE [LARGE SCALE GENOMIC DNA]</scope>
    <source>
        <strain evidence="1">FAFU-HL-1</strain>
        <tissue evidence="1">Leaf</tissue>
    </source>
</reference>
<dbReference type="SUPFAM" id="SSF51197">
    <property type="entry name" value="Clavaminate synthase-like"/>
    <property type="match status" value="1"/>
</dbReference>
<dbReference type="Proteomes" id="UP000657918">
    <property type="component" value="Chromosome 16"/>
</dbReference>
<protein>
    <submittedName>
        <fullName evidence="1">Uncharacterized protein</fullName>
    </submittedName>
</protein>
<name>A0A835MHW4_9ROSI</name>